<evidence type="ECO:0000313" key="2">
    <source>
        <dbReference type="Proteomes" id="UP000008022"/>
    </source>
</evidence>
<dbReference type="Gramene" id="ORUFI04G10670.1">
    <property type="protein sequence ID" value="ORUFI04G10670.1"/>
    <property type="gene ID" value="ORUFI04G10670"/>
</dbReference>
<sequence length="59" mass="6237">MGAAGLAADANAFREFFNWVTPHVLAAVSAATASGFSRDRISISISWRKKNSYTASDSG</sequence>
<dbReference type="EnsemblPlants" id="ORUFI04G10670.1">
    <property type="protein sequence ID" value="ORUFI04G10670.1"/>
    <property type="gene ID" value="ORUFI04G10670"/>
</dbReference>
<reference evidence="1" key="2">
    <citation type="submission" date="2015-06" db="UniProtKB">
        <authorList>
            <consortium name="EnsemblPlants"/>
        </authorList>
    </citation>
    <scope>IDENTIFICATION</scope>
</reference>
<proteinExistence type="predicted"/>
<dbReference type="HOGENOM" id="CLU_2965040_0_0_1"/>
<dbReference type="AlphaFoldDB" id="A0A0E0P803"/>
<dbReference type="Proteomes" id="UP000008022">
    <property type="component" value="Unassembled WGS sequence"/>
</dbReference>
<evidence type="ECO:0000313" key="1">
    <source>
        <dbReference type="EnsemblPlants" id="ORUFI04G10670.1"/>
    </source>
</evidence>
<keyword evidence="2" id="KW-1185">Reference proteome</keyword>
<reference evidence="2" key="1">
    <citation type="submission" date="2013-06" db="EMBL/GenBank/DDBJ databases">
        <authorList>
            <person name="Zhao Q."/>
        </authorList>
    </citation>
    <scope>NUCLEOTIDE SEQUENCE</scope>
    <source>
        <strain evidence="2">cv. W1943</strain>
    </source>
</reference>
<protein>
    <submittedName>
        <fullName evidence="1">Uncharacterized protein</fullName>
    </submittedName>
</protein>
<name>A0A0E0P803_ORYRU</name>
<accession>A0A0E0P803</accession>
<organism evidence="1 2">
    <name type="scientific">Oryza rufipogon</name>
    <name type="common">Brownbeard rice</name>
    <name type="synonym">Asian wild rice</name>
    <dbReference type="NCBI Taxonomy" id="4529"/>
    <lineage>
        <taxon>Eukaryota</taxon>
        <taxon>Viridiplantae</taxon>
        <taxon>Streptophyta</taxon>
        <taxon>Embryophyta</taxon>
        <taxon>Tracheophyta</taxon>
        <taxon>Spermatophyta</taxon>
        <taxon>Magnoliopsida</taxon>
        <taxon>Liliopsida</taxon>
        <taxon>Poales</taxon>
        <taxon>Poaceae</taxon>
        <taxon>BOP clade</taxon>
        <taxon>Oryzoideae</taxon>
        <taxon>Oryzeae</taxon>
        <taxon>Oryzinae</taxon>
        <taxon>Oryza</taxon>
    </lineage>
</organism>